<dbReference type="InterPro" id="IPR050194">
    <property type="entry name" value="Glycosyltransferase_grp1"/>
</dbReference>
<feature type="domain" description="Glycosyltransferase subfamily 4-like N-terminal" evidence="3">
    <location>
        <begin position="15"/>
        <end position="184"/>
    </location>
</feature>
<evidence type="ECO:0000256" key="1">
    <source>
        <dbReference type="SAM" id="Phobius"/>
    </source>
</evidence>
<evidence type="ECO:0000313" key="5">
    <source>
        <dbReference type="Proteomes" id="UP000230084"/>
    </source>
</evidence>
<proteinExistence type="predicted"/>
<keyword evidence="1" id="KW-0472">Membrane</keyword>
<dbReference type="Gene3D" id="3.40.50.2000">
    <property type="entry name" value="Glycogen Phosphorylase B"/>
    <property type="match status" value="2"/>
</dbReference>
<keyword evidence="1" id="KW-1133">Transmembrane helix</keyword>
<protein>
    <recommendedName>
        <fullName evidence="6">Glycosyltransferase family 1 protein</fullName>
    </recommendedName>
</protein>
<evidence type="ECO:0008006" key="6">
    <source>
        <dbReference type="Google" id="ProtNLM"/>
    </source>
</evidence>
<dbReference type="CDD" id="cd03801">
    <property type="entry name" value="GT4_PimA-like"/>
    <property type="match status" value="1"/>
</dbReference>
<sequence>MKLLHIVSSYPPYKGGMGNVVFEEARELAARGHEVHVATITYPGIPEFHGEEDGIIVHRFPAQVRWTRTGLSVGVEAMMHDPSFDAVHLHAPFFGVQELAVFRMWFGWRPQNLIITYHMDVVAGGLIGVVTALYRRLFLKTLLTKARSIVVASMDYATGSWLSSFWQVVEPKVMEIPFGVDTARFYPEENPARSQVQLMFLGGLDKNHYFKGLGVLINALEQLQDRSDWKLLVVGDGDLRAGYEQQVKDAGIAGRITFLGHAIGEAERLYRESDVFVFPSTDRSEAFGLVALEAQASGTPVVASDLAGVRTVVVDYKTGLLVPPMNVSALATAIAWMIDHSEVRASMGKAARERVESFFTWEKHVSDLVKVYEQQTHKR</sequence>
<feature type="transmembrane region" description="Helical" evidence="1">
    <location>
        <begin position="114"/>
        <end position="134"/>
    </location>
</feature>
<reference evidence="4 5" key="1">
    <citation type="submission" date="2017-09" db="EMBL/GenBank/DDBJ databases">
        <title>Depth-based differentiation of microbial function through sediment-hosted aquifers and enrichment of novel symbionts in the deep terrestrial subsurface.</title>
        <authorList>
            <person name="Probst A.J."/>
            <person name="Ladd B."/>
            <person name="Jarett J.K."/>
            <person name="Geller-Mcgrath D.E."/>
            <person name="Sieber C.M."/>
            <person name="Emerson J.B."/>
            <person name="Anantharaman K."/>
            <person name="Thomas B.C."/>
            <person name="Malmstrom R."/>
            <person name="Stieglmeier M."/>
            <person name="Klingl A."/>
            <person name="Woyke T."/>
            <person name="Ryan C.M."/>
            <person name="Banfield J.F."/>
        </authorList>
    </citation>
    <scope>NUCLEOTIDE SEQUENCE [LARGE SCALE GENOMIC DNA]</scope>
    <source>
        <strain evidence="4">CG10_big_fil_rev_8_21_14_0_10_50_16</strain>
    </source>
</reference>
<keyword evidence="1" id="KW-0812">Transmembrane</keyword>
<accession>A0A2H0RNU8</accession>
<dbReference type="InterPro" id="IPR001296">
    <property type="entry name" value="Glyco_trans_1"/>
</dbReference>
<dbReference type="Proteomes" id="UP000230084">
    <property type="component" value="Unassembled WGS sequence"/>
</dbReference>
<evidence type="ECO:0000259" key="3">
    <source>
        <dbReference type="Pfam" id="PF13439"/>
    </source>
</evidence>
<evidence type="ECO:0000313" key="4">
    <source>
        <dbReference type="EMBL" id="PIR47674.1"/>
    </source>
</evidence>
<dbReference type="GO" id="GO:0016757">
    <property type="term" value="F:glycosyltransferase activity"/>
    <property type="evidence" value="ECO:0007669"/>
    <property type="project" value="InterPro"/>
</dbReference>
<gene>
    <name evidence="4" type="ORF">COV06_02205</name>
</gene>
<name>A0A2H0RNU8_9BACT</name>
<organism evidence="4 5">
    <name type="scientific">Candidatus Uhrbacteria bacterium CG10_big_fil_rev_8_21_14_0_10_50_16</name>
    <dbReference type="NCBI Taxonomy" id="1975039"/>
    <lineage>
        <taxon>Bacteria</taxon>
        <taxon>Candidatus Uhriibacteriota</taxon>
    </lineage>
</organism>
<evidence type="ECO:0000259" key="2">
    <source>
        <dbReference type="Pfam" id="PF00534"/>
    </source>
</evidence>
<dbReference type="Pfam" id="PF00534">
    <property type="entry name" value="Glycos_transf_1"/>
    <property type="match status" value="1"/>
</dbReference>
<dbReference type="EMBL" id="PCYM01000003">
    <property type="protein sequence ID" value="PIR47674.1"/>
    <property type="molecule type" value="Genomic_DNA"/>
</dbReference>
<dbReference type="Pfam" id="PF13439">
    <property type="entry name" value="Glyco_transf_4"/>
    <property type="match status" value="1"/>
</dbReference>
<dbReference type="InterPro" id="IPR028098">
    <property type="entry name" value="Glyco_trans_4-like_N"/>
</dbReference>
<dbReference type="PANTHER" id="PTHR45947">
    <property type="entry name" value="SULFOQUINOVOSYL TRANSFERASE SQD2"/>
    <property type="match status" value="1"/>
</dbReference>
<dbReference type="PANTHER" id="PTHR45947:SF3">
    <property type="entry name" value="SULFOQUINOVOSYL TRANSFERASE SQD2"/>
    <property type="match status" value="1"/>
</dbReference>
<dbReference type="SUPFAM" id="SSF53756">
    <property type="entry name" value="UDP-Glycosyltransferase/glycogen phosphorylase"/>
    <property type="match status" value="1"/>
</dbReference>
<dbReference type="AlphaFoldDB" id="A0A2H0RNU8"/>
<comment type="caution">
    <text evidence="4">The sequence shown here is derived from an EMBL/GenBank/DDBJ whole genome shotgun (WGS) entry which is preliminary data.</text>
</comment>
<feature type="domain" description="Glycosyl transferase family 1" evidence="2">
    <location>
        <begin position="200"/>
        <end position="354"/>
    </location>
</feature>